<dbReference type="Pfam" id="PF01855">
    <property type="entry name" value="POR_N"/>
    <property type="match status" value="1"/>
</dbReference>
<dbReference type="InterPro" id="IPR050722">
    <property type="entry name" value="Pyruvate:ferred/Flavod_OxRd"/>
</dbReference>
<protein>
    <submittedName>
        <fullName evidence="5">2-oxoglutarate ferredoxin oxidoreductase subunit alpha</fullName>
    </submittedName>
</protein>
<dbReference type="InterPro" id="IPR019752">
    <property type="entry name" value="Pyrv/ketoisovalerate_OxRed_cat"/>
</dbReference>
<dbReference type="SUPFAM" id="SSF53323">
    <property type="entry name" value="Pyruvate-ferredoxin oxidoreductase, PFOR, domain III"/>
    <property type="match status" value="1"/>
</dbReference>
<comment type="caution">
    <text evidence="5">The sequence shown here is derived from an EMBL/GenBank/DDBJ whole genome shotgun (WGS) entry which is preliminary data.</text>
</comment>
<dbReference type="CDD" id="cd07034">
    <property type="entry name" value="TPP_PYR_PFOR_IOR-alpha_like"/>
    <property type="match status" value="1"/>
</dbReference>
<feature type="region of interest" description="Disordered" evidence="2">
    <location>
        <begin position="659"/>
        <end position="682"/>
    </location>
</feature>
<dbReference type="PANTHER" id="PTHR32154">
    <property type="entry name" value="PYRUVATE-FLAVODOXIN OXIDOREDUCTASE-RELATED"/>
    <property type="match status" value="1"/>
</dbReference>
<keyword evidence="6" id="KW-1185">Reference proteome</keyword>
<dbReference type="InterPro" id="IPR002880">
    <property type="entry name" value="Pyrv_Fd/Flavodoxin_OxRdtase_N"/>
</dbReference>
<dbReference type="Proteomes" id="UP000295146">
    <property type="component" value="Unassembled WGS sequence"/>
</dbReference>
<evidence type="ECO:0000256" key="1">
    <source>
        <dbReference type="ARBA" id="ARBA00023002"/>
    </source>
</evidence>
<accession>A0A4R8BRN9</accession>
<evidence type="ECO:0000259" key="4">
    <source>
        <dbReference type="Pfam" id="PF01855"/>
    </source>
</evidence>
<feature type="compositionally biased region" description="Polar residues" evidence="2">
    <location>
        <begin position="661"/>
        <end position="674"/>
    </location>
</feature>
<dbReference type="Pfam" id="PF01558">
    <property type="entry name" value="POR"/>
    <property type="match status" value="1"/>
</dbReference>
<dbReference type="GO" id="GO:0016903">
    <property type="term" value="F:oxidoreductase activity, acting on the aldehyde or oxo group of donors"/>
    <property type="evidence" value="ECO:0007669"/>
    <property type="project" value="InterPro"/>
</dbReference>
<dbReference type="SUPFAM" id="SSF52518">
    <property type="entry name" value="Thiamin diphosphate-binding fold (THDP-binding)"/>
    <property type="match status" value="1"/>
</dbReference>
<evidence type="ECO:0000313" key="6">
    <source>
        <dbReference type="Proteomes" id="UP000295146"/>
    </source>
</evidence>
<evidence type="ECO:0000313" key="5">
    <source>
        <dbReference type="EMBL" id="TDW60418.1"/>
    </source>
</evidence>
<dbReference type="AlphaFoldDB" id="A0A4R8BRN9"/>
<dbReference type="InterPro" id="IPR022367">
    <property type="entry name" value="2-oxoacid/accept_OxRdtase_asu"/>
</dbReference>
<dbReference type="GO" id="GO:0000287">
    <property type="term" value="F:magnesium ion binding"/>
    <property type="evidence" value="ECO:0007669"/>
    <property type="project" value="UniProtKB-ARBA"/>
</dbReference>
<evidence type="ECO:0000259" key="3">
    <source>
        <dbReference type="Pfam" id="PF01558"/>
    </source>
</evidence>
<dbReference type="PANTHER" id="PTHR32154:SF20">
    <property type="entry name" value="2-OXOGLUTARATE OXIDOREDUCTASE SUBUNIT KORA"/>
    <property type="match status" value="1"/>
</dbReference>
<dbReference type="GO" id="GO:0006979">
    <property type="term" value="P:response to oxidative stress"/>
    <property type="evidence" value="ECO:0007669"/>
    <property type="project" value="TreeGrafter"/>
</dbReference>
<dbReference type="SUPFAM" id="SSF52922">
    <property type="entry name" value="TK C-terminal domain-like"/>
    <property type="match status" value="1"/>
</dbReference>
<dbReference type="Gene3D" id="3.40.920.10">
    <property type="entry name" value="Pyruvate-ferredoxin oxidoreductase, PFOR, domain III"/>
    <property type="match status" value="1"/>
</dbReference>
<organism evidence="5 6">
    <name type="scientific">Kribbella pratensis</name>
    <dbReference type="NCBI Taxonomy" id="2512112"/>
    <lineage>
        <taxon>Bacteria</taxon>
        <taxon>Bacillati</taxon>
        <taxon>Actinomycetota</taxon>
        <taxon>Actinomycetes</taxon>
        <taxon>Propionibacteriales</taxon>
        <taxon>Kribbellaceae</taxon>
        <taxon>Kribbella</taxon>
    </lineage>
</organism>
<feature type="domain" description="Pyruvate flavodoxin/ferredoxin oxidoreductase pyrimidine binding" evidence="4">
    <location>
        <begin position="274"/>
        <end position="496"/>
    </location>
</feature>
<reference evidence="5 6" key="1">
    <citation type="submission" date="2019-03" db="EMBL/GenBank/DDBJ databases">
        <title>Genomic Encyclopedia of Type Strains, Phase III (KMG-III): the genomes of soil and plant-associated and newly described type strains.</title>
        <authorList>
            <person name="Whitman W."/>
        </authorList>
    </citation>
    <scope>NUCLEOTIDE SEQUENCE [LARGE SCALE GENOMIC DNA]</scope>
    <source>
        <strain evidence="5 6">VKM Ac-2573</strain>
    </source>
</reference>
<dbReference type="FunFam" id="3.40.920.10:FF:000002">
    <property type="entry name" value="2-oxoglutarate oxidoreductase, alpha subunit"/>
    <property type="match status" value="1"/>
</dbReference>
<gene>
    <name evidence="5" type="ORF">EV653_6967</name>
</gene>
<dbReference type="InterPro" id="IPR029061">
    <property type="entry name" value="THDP-binding"/>
</dbReference>
<proteinExistence type="predicted"/>
<dbReference type="InterPro" id="IPR002869">
    <property type="entry name" value="Pyrv_flavodox_OxRed_cen"/>
</dbReference>
<evidence type="ECO:0000256" key="2">
    <source>
        <dbReference type="SAM" id="MobiDB-lite"/>
    </source>
</evidence>
<dbReference type="Gene3D" id="3.40.50.970">
    <property type="match status" value="1"/>
</dbReference>
<dbReference type="FunFam" id="3.40.50.970:FF:000022">
    <property type="entry name" value="2-oxoglutarate ferredoxin oxidoreductase alpha subunit"/>
    <property type="match status" value="1"/>
</dbReference>
<keyword evidence="1" id="KW-0560">Oxidoreductase</keyword>
<dbReference type="NCBIfam" id="TIGR03710">
    <property type="entry name" value="OAFO_sf"/>
    <property type="match status" value="1"/>
</dbReference>
<dbReference type="EMBL" id="SODP01000004">
    <property type="protein sequence ID" value="TDW60418.1"/>
    <property type="molecule type" value="Genomic_DNA"/>
</dbReference>
<sequence>MPTRRPDDPSFDLEMKRTVTIEVKQLDRVVIRFAGDSGDGMQLTGDRFTAETASFGNDLSTLPNFPAEIRAPAGTLPGVSSFQLHFADHDILTPGDAPDVLIAMNPAALKANLKDVPRGATLIVDTADFTARNLKRIGYDENPLETGELDAYHLIPLNLTGMTVESVKEFGLTRKDASRAKNMYALGLVSWLFQRPVESTITFLETKFAGKPDIRDANIAAFRAGYNFGETAEEFSVRYEVKPASMAAGTYRNISGNLALAYGLVAGAQRAGLPLVLGAYPITPASDVLHELSKLKRFNVTTVQAEDEIAGIGAALGASFGGALGVTTSSGPGISLKSETIGLGVMLELPLVICDIQRAGPSTGMPTKTEQADLLQVMFGRNGEAPLPVLAAQSPADCFAIAVEAARIAITYRTPVIVLSDGYLANGSEPWQIPVVADLPAIDPNFTLEPNATNDKGEPTYLPYLRDPETLARAWAVPGTAGLDHRIGGLEKEDKTGNISYDPANHDLMIRTRQAKVDGVDVPPIEVDDPDGTAKVLVLGWGSTYGPIGAGVRRVRTVGGKIAHAHLRHLNPFPENLGDVLRSYDKVLVPEMNLGQLAMLLRAKYLVDVVSYAQVRGMPLGAAELAEVIGNLVEETEGIDDDARHMGEAAASLTHGEALHTQPNGRTNGHTNGQLHHPEGAR</sequence>
<name>A0A4R8BRN9_9ACTN</name>
<dbReference type="Gene3D" id="3.40.50.920">
    <property type="match status" value="1"/>
</dbReference>
<feature type="domain" description="Pyruvate/ketoisovalerate oxidoreductase catalytic" evidence="3">
    <location>
        <begin position="38"/>
        <end position="227"/>
    </location>
</feature>
<dbReference type="InterPro" id="IPR009014">
    <property type="entry name" value="Transketo_C/PFOR_II"/>
</dbReference>